<keyword evidence="4" id="KW-1185">Reference proteome</keyword>
<dbReference type="Pfam" id="PF10419">
    <property type="entry name" value="TFIIIC_sub6"/>
    <property type="match status" value="1"/>
</dbReference>
<protein>
    <submittedName>
        <fullName evidence="3">TFIIIC_subunit</fullName>
    </submittedName>
</protein>
<evidence type="ECO:0000256" key="1">
    <source>
        <dbReference type="SAM" id="MobiDB-lite"/>
    </source>
</evidence>
<feature type="compositionally biased region" description="Polar residues" evidence="1">
    <location>
        <begin position="112"/>
        <end position="122"/>
    </location>
</feature>
<feature type="domain" description="Transcription factor TFIIIC triple barrel" evidence="2">
    <location>
        <begin position="8"/>
        <end position="104"/>
    </location>
</feature>
<evidence type="ECO:0000259" key="2">
    <source>
        <dbReference type="Pfam" id="PF10419"/>
    </source>
</evidence>
<accession>A0ABN7AQR9</accession>
<dbReference type="PANTHER" id="PTHR21860">
    <property type="entry name" value="TRANSCRIPTION INITIATION FACTOR IIIC TFIIIC , POLYPEPTIDE 6-RELATED"/>
    <property type="match status" value="1"/>
</dbReference>
<sequence length="122" mass="13920">MDPGREYEEQEVLVYMDFSSKLDDDLLSLEKEFKLIGLESNTPILQLGNQVFQGEWKDSVGTQVMFEQDDKSPTADPAFNESPPLSVKYACRTDKILRMSRIFVNSKKDPETPNSDEPPLQT</sequence>
<dbReference type="Gene3D" id="2.60.40.4370">
    <property type="match status" value="1"/>
</dbReference>
<reference evidence="3 4" key="1">
    <citation type="submission" date="2023-09" db="EMBL/GenBank/DDBJ databases">
        <title>Nesidiocoris tenuis whole genome shotgun sequence.</title>
        <authorList>
            <person name="Shibata T."/>
            <person name="Shimoda M."/>
            <person name="Kobayashi T."/>
            <person name="Uehara T."/>
        </authorList>
    </citation>
    <scope>NUCLEOTIDE SEQUENCE [LARGE SCALE GENOMIC DNA]</scope>
    <source>
        <strain evidence="3 4">Japan</strain>
    </source>
</reference>
<evidence type="ECO:0000313" key="3">
    <source>
        <dbReference type="EMBL" id="BES93799.1"/>
    </source>
</evidence>
<organism evidence="3 4">
    <name type="scientific">Nesidiocoris tenuis</name>
    <dbReference type="NCBI Taxonomy" id="355587"/>
    <lineage>
        <taxon>Eukaryota</taxon>
        <taxon>Metazoa</taxon>
        <taxon>Ecdysozoa</taxon>
        <taxon>Arthropoda</taxon>
        <taxon>Hexapoda</taxon>
        <taxon>Insecta</taxon>
        <taxon>Pterygota</taxon>
        <taxon>Neoptera</taxon>
        <taxon>Paraneoptera</taxon>
        <taxon>Hemiptera</taxon>
        <taxon>Heteroptera</taxon>
        <taxon>Panheteroptera</taxon>
        <taxon>Cimicomorpha</taxon>
        <taxon>Miridae</taxon>
        <taxon>Dicyphina</taxon>
        <taxon>Nesidiocoris</taxon>
    </lineage>
</organism>
<dbReference type="Proteomes" id="UP001307889">
    <property type="component" value="Chromosome 4"/>
</dbReference>
<gene>
    <name evidence="3" type="ORF">NTJ_06608</name>
</gene>
<dbReference type="InterPro" id="IPR019481">
    <property type="entry name" value="TFIIIC_triple_barrel"/>
</dbReference>
<evidence type="ECO:0000313" key="4">
    <source>
        <dbReference type="Proteomes" id="UP001307889"/>
    </source>
</evidence>
<dbReference type="InterPro" id="IPR042771">
    <property type="entry name" value="GTF3C6-like"/>
</dbReference>
<dbReference type="PANTHER" id="PTHR21860:SF2">
    <property type="entry name" value="GENERAL TRANSCRIPTION FACTOR 3C POLYPEPTIDE 6"/>
    <property type="match status" value="1"/>
</dbReference>
<dbReference type="EMBL" id="AP028912">
    <property type="protein sequence ID" value="BES93799.1"/>
    <property type="molecule type" value="Genomic_DNA"/>
</dbReference>
<proteinExistence type="predicted"/>
<name>A0ABN7AQR9_9HEMI</name>
<feature type="region of interest" description="Disordered" evidence="1">
    <location>
        <begin position="103"/>
        <end position="122"/>
    </location>
</feature>